<name>A0A2I0UM80_LIMLA</name>
<reference evidence="3" key="1">
    <citation type="submission" date="2017-11" db="EMBL/GenBank/DDBJ databases">
        <authorList>
            <person name="Lima N.C."/>
            <person name="Parody-Merino A.M."/>
            <person name="Battley P.F."/>
            <person name="Fidler A.E."/>
            <person name="Prosdocimi F."/>
        </authorList>
    </citation>
    <scope>NUCLEOTIDE SEQUENCE [LARGE SCALE GENOMIC DNA]</scope>
</reference>
<evidence type="ECO:0000259" key="1">
    <source>
        <dbReference type="Pfam" id="PF00078"/>
    </source>
</evidence>
<evidence type="ECO:0000313" key="2">
    <source>
        <dbReference type="EMBL" id="PKU47133.1"/>
    </source>
</evidence>
<feature type="domain" description="Reverse transcriptase" evidence="1">
    <location>
        <begin position="51"/>
        <end position="176"/>
    </location>
</feature>
<protein>
    <recommendedName>
        <fullName evidence="1">Reverse transcriptase domain-containing protein</fullName>
    </recommendedName>
</protein>
<proteinExistence type="predicted"/>
<dbReference type="SUPFAM" id="SSF56672">
    <property type="entry name" value="DNA/RNA polymerases"/>
    <property type="match status" value="1"/>
</dbReference>
<organism evidence="2 3">
    <name type="scientific">Limosa lapponica baueri</name>
    <dbReference type="NCBI Taxonomy" id="1758121"/>
    <lineage>
        <taxon>Eukaryota</taxon>
        <taxon>Metazoa</taxon>
        <taxon>Chordata</taxon>
        <taxon>Craniata</taxon>
        <taxon>Vertebrata</taxon>
        <taxon>Euteleostomi</taxon>
        <taxon>Archelosauria</taxon>
        <taxon>Archosauria</taxon>
        <taxon>Dinosauria</taxon>
        <taxon>Saurischia</taxon>
        <taxon>Theropoda</taxon>
        <taxon>Coelurosauria</taxon>
        <taxon>Aves</taxon>
        <taxon>Neognathae</taxon>
        <taxon>Neoaves</taxon>
        <taxon>Charadriiformes</taxon>
        <taxon>Scolopacidae</taxon>
        <taxon>Limosa</taxon>
    </lineage>
</organism>
<dbReference type="OrthoDB" id="416454at2759"/>
<dbReference type="InterPro" id="IPR000477">
    <property type="entry name" value="RT_dom"/>
</dbReference>
<dbReference type="AlphaFoldDB" id="A0A2I0UM80"/>
<sequence>MGPDVIHPQILREQADEVVKLLSIIFEKSWQPREVPTDWKSGNTRPIFKKGIKRRPGELRTNQSHHCAWKIMEQVLLESLLRHIENKKVICDSQHGFTKGKSCLTNLVAFYNGVIALVDKGRATDIIHLDLCKAFDAVPHDILVSKLERHGFDQWTTQWIRNLLDGWTQKVAVNSSMSKWHERAKEEEYSSFLIYCVTEEYDNSVYLKTSLEQFSVICYHILLLINHG</sequence>
<gene>
    <name evidence="2" type="ORF">llap_2573</name>
</gene>
<keyword evidence="3" id="KW-1185">Reference proteome</keyword>
<dbReference type="Pfam" id="PF00078">
    <property type="entry name" value="RVT_1"/>
    <property type="match status" value="1"/>
</dbReference>
<dbReference type="InterPro" id="IPR043502">
    <property type="entry name" value="DNA/RNA_pol_sf"/>
</dbReference>
<reference evidence="3" key="2">
    <citation type="submission" date="2017-12" db="EMBL/GenBank/DDBJ databases">
        <title>Genome sequence of the Bar-tailed Godwit (Limosa lapponica baueri).</title>
        <authorList>
            <person name="Lima N.C.B."/>
            <person name="Parody-Merino A.M."/>
            <person name="Battley P.F."/>
            <person name="Fidler A.E."/>
            <person name="Prosdocimi F."/>
        </authorList>
    </citation>
    <scope>NUCLEOTIDE SEQUENCE [LARGE SCALE GENOMIC DNA]</scope>
</reference>
<dbReference type="Proteomes" id="UP000233556">
    <property type="component" value="Unassembled WGS sequence"/>
</dbReference>
<dbReference type="EMBL" id="KZ505687">
    <property type="protein sequence ID" value="PKU47133.1"/>
    <property type="molecule type" value="Genomic_DNA"/>
</dbReference>
<accession>A0A2I0UM80</accession>
<dbReference type="PANTHER" id="PTHR33332">
    <property type="entry name" value="REVERSE TRANSCRIPTASE DOMAIN-CONTAINING PROTEIN"/>
    <property type="match status" value="1"/>
</dbReference>
<evidence type="ECO:0000313" key="3">
    <source>
        <dbReference type="Proteomes" id="UP000233556"/>
    </source>
</evidence>